<feature type="transmembrane region" description="Helical" evidence="1">
    <location>
        <begin position="47"/>
        <end position="71"/>
    </location>
</feature>
<feature type="signal peptide" evidence="2">
    <location>
        <begin position="1"/>
        <end position="23"/>
    </location>
</feature>
<name>A0A0G0ZA76_9BACT</name>
<dbReference type="InterPro" id="IPR043993">
    <property type="entry name" value="T4SS_pilin"/>
</dbReference>
<reference evidence="3 4" key="1">
    <citation type="journal article" date="2015" name="Nature">
        <title>rRNA introns, odd ribosomes, and small enigmatic genomes across a large radiation of phyla.</title>
        <authorList>
            <person name="Brown C.T."/>
            <person name="Hug L.A."/>
            <person name="Thomas B.C."/>
            <person name="Sharon I."/>
            <person name="Castelle C.J."/>
            <person name="Singh A."/>
            <person name="Wilkins M.J."/>
            <person name="Williams K.H."/>
            <person name="Banfield J.F."/>
        </authorList>
    </citation>
    <scope>NUCLEOTIDE SEQUENCE [LARGE SCALE GENOMIC DNA]</scope>
</reference>
<keyword evidence="1" id="KW-1133">Transmembrane helix</keyword>
<accession>A0A0G0ZA76</accession>
<organism evidence="3 4">
    <name type="scientific">Candidatus Giovannonibacteria bacterium GW2011_GWF2_42_19</name>
    <dbReference type="NCBI Taxonomy" id="1618659"/>
    <lineage>
        <taxon>Bacteria</taxon>
        <taxon>Candidatus Giovannoniibacteriota</taxon>
    </lineage>
</organism>
<comment type="caution">
    <text evidence="3">The sequence shown here is derived from an EMBL/GenBank/DDBJ whole genome shotgun (WGS) entry which is preliminary data.</text>
</comment>
<keyword evidence="1" id="KW-0812">Transmembrane</keyword>
<dbReference type="AlphaFoldDB" id="A0A0G0ZA76"/>
<proteinExistence type="predicted"/>
<feature type="chain" id="PRO_5002535601" evidence="2">
    <location>
        <begin position="24"/>
        <end position="252"/>
    </location>
</feature>
<keyword evidence="2" id="KW-0732">Signal</keyword>
<evidence type="ECO:0000313" key="3">
    <source>
        <dbReference type="EMBL" id="KKS45559.1"/>
    </source>
</evidence>
<evidence type="ECO:0000256" key="2">
    <source>
        <dbReference type="SAM" id="SignalP"/>
    </source>
</evidence>
<keyword evidence="1" id="KW-0472">Membrane</keyword>
<evidence type="ECO:0000256" key="1">
    <source>
        <dbReference type="SAM" id="Phobius"/>
    </source>
</evidence>
<evidence type="ECO:0000313" key="4">
    <source>
        <dbReference type="Proteomes" id="UP000034036"/>
    </source>
</evidence>
<protein>
    <submittedName>
        <fullName evidence="3">Uncharacterized protein</fullName>
    </submittedName>
</protein>
<dbReference type="Pfam" id="PF18895">
    <property type="entry name" value="T4SS_pilin"/>
    <property type="match status" value="1"/>
</dbReference>
<dbReference type="STRING" id="1618659.UV11_C0046G0004"/>
<dbReference type="Proteomes" id="UP000034036">
    <property type="component" value="Unassembled WGS sequence"/>
</dbReference>
<sequence>MLNKKIIFILVIFSILVVGPVFAGDTITGDTTNNQSQDFLAWARWIYPFALSMAAVLAIAMIVIAGIQMMIPSPGAKEDAKKKIMNAVLGLLLAVGSYLILNTINPNLLKLELKPPVLQSPKSDEASIPGGTEVISKEDYAKKVENDPNATKTQKEAAKVLVNDPNAGEVIVPKKPEEWSKLSASDKIKVFEKEAQKCVNKGDFGAVISSDGTVNCRECTGTKVPKPGTPTGETPKVSNCQLNQLCAGYSCQ</sequence>
<feature type="transmembrane region" description="Helical" evidence="1">
    <location>
        <begin position="83"/>
        <end position="101"/>
    </location>
</feature>
<gene>
    <name evidence="3" type="ORF">UV11_C0046G0004</name>
</gene>
<dbReference type="EMBL" id="LCDF01000046">
    <property type="protein sequence ID" value="KKS45559.1"/>
    <property type="molecule type" value="Genomic_DNA"/>
</dbReference>